<dbReference type="AlphaFoldDB" id="A0A0D0ZRS1"/>
<reference evidence="1 2" key="1">
    <citation type="submission" date="2014-06" db="EMBL/GenBank/DDBJ databases">
        <title>Genome characterization of distinct group I Clostridium botulinum lineages.</title>
        <authorList>
            <person name="Giordani F."/>
            <person name="Anselmo A."/>
            <person name="Fillo S."/>
            <person name="Palozzi A.M."/>
            <person name="Fortunato A."/>
            <person name="Gentile B."/>
            <person name="Ciammaruconi A."/>
            <person name="Anniballi F."/>
            <person name="De Medici D."/>
            <person name="Lista F."/>
        </authorList>
    </citation>
    <scope>NUCLEOTIDE SEQUENCE [LARGE SCALE GENOMIC DNA]</scope>
    <source>
        <strain evidence="1 2">B2 450</strain>
        <plasmid evidence="1">p_B2_450</plasmid>
    </source>
</reference>
<sequence>MKKIITENPQDMIERMHNFVFGKNNEIFVRFVDKDMSLVEYIRKMDKELYDIEHDDSYCNALDFGDYMDDDRFTCIMYWALVGFGEVRNYLKYYEEKLGNSNEPRPIEEWGEDYGDCLWWSFPIEEPPYCGTPLDCNFPSHVTHFTRLILPMESENLK</sequence>
<dbReference type="PATRIC" id="fig|1379739.3.peg.42"/>
<dbReference type="EMBL" id="JXSU01000010">
    <property type="protein sequence ID" value="KIS21568.1"/>
    <property type="molecule type" value="Genomic_DNA"/>
</dbReference>
<gene>
    <name evidence="1" type="ORF">N495_19360</name>
</gene>
<geneLocation type="plasmid" evidence="1">
    <name>p_B2_450</name>
</geneLocation>
<evidence type="ECO:0000313" key="2">
    <source>
        <dbReference type="Proteomes" id="UP000032250"/>
    </source>
</evidence>
<keyword evidence="1" id="KW-0614">Plasmid</keyword>
<dbReference type="RefSeq" id="WP_021107065.1">
    <property type="nucleotide sequence ID" value="NZ_JXSU01000010.1"/>
</dbReference>
<protein>
    <submittedName>
        <fullName evidence="1">Uncharacterized protein</fullName>
    </submittedName>
</protein>
<evidence type="ECO:0000313" key="1">
    <source>
        <dbReference type="EMBL" id="KIS21568.1"/>
    </source>
</evidence>
<accession>A0A0D0ZRS1</accession>
<name>A0A0D0ZRS1_CLOBO</name>
<dbReference type="OrthoDB" id="2666081at2"/>
<dbReference type="HOGENOM" id="CLU_1666329_0_0_9"/>
<dbReference type="Proteomes" id="UP000032250">
    <property type="component" value="Unassembled WGS sequence"/>
</dbReference>
<proteinExistence type="predicted"/>
<organism evidence="1 2">
    <name type="scientific">Clostridium botulinum B2 450</name>
    <dbReference type="NCBI Taxonomy" id="1379739"/>
    <lineage>
        <taxon>Bacteria</taxon>
        <taxon>Bacillati</taxon>
        <taxon>Bacillota</taxon>
        <taxon>Clostridia</taxon>
        <taxon>Eubacteriales</taxon>
        <taxon>Clostridiaceae</taxon>
        <taxon>Clostridium</taxon>
    </lineage>
</organism>
<comment type="caution">
    <text evidence="1">The sequence shown here is derived from an EMBL/GenBank/DDBJ whole genome shotgun (WGS) entry which is preliminary data.</text>
</comment>